<dbReference type="GO" id="GO:0051537">
    <property type="term" value="F:2 iron, 2 sulfur cluster binding"/>
    <property type="evidence" value="ECO:0007669"/>
    <property type="project" value="UniProtKB-KW"/>
</dbReference>
<evidence type="ECO:0000256" key="14">
    <source>
        <dbReference type="ARBA" id="ARBA00025712"/>
    </source>
</evidence>
<dbReference type="SUPFAM" id="SSF55961">
    <property type="entry name" value="Bet v1-like"/>
    <property type="match status" value="1"/>
</dbReference>
<evidence type="ECO:0000259" key="22">
    <source>
        <dbReference type="PROSITE" id="PS51296"/>
    </source>
</evidence>
<dbReference type="GO" id="GO:0005737">
    <property type="term" value="C:cytoplasm"/>
    <property type="evidence" value="ECO:0007669"/>
    <property type="project" value="TreeGrafter"/>
</dbReference>
<evidence type="ECO:0000256" key="1">
    <source>
        <dbReference type="ARBA" id="ARBA00001962"/>
    </source>
</evidence>
<keyword evidence="4" id="KW-0812">Transmembrane</keyword>
<feature type="region of interest" description="Disordered" evidence="21">
    <location>
        <begin position="325"/>
        <end position="348"/>
    </location>
</feature>
<dbReference type="PANTHER" id="PTHR21266:SF32">
    <property type="entry name" value="CHOLESTEROL 7-DESATURASE NVD"/>
    <property type="match status" value="1"/>
</dbReference>
<keyword evidence="7" id="KW-0442">Lipid degradation</keyword>
<evidence type="ECO:0000256" key="11">
    <source>
        <dbReference type="ARBA" id="ARBA00023014"/>
    </source>
</evidence>
<evidence type="ECO:0000256" key="7">
    <source>
        <dbReference type="ARBA" id="ARBA00022963"/>
    </source>
</evidence>
<evidence type="ECO:0000256" key="19">
    <source>
        <dbReference type="ARBA" id="ARBA00047853"/>
    </source>
</evidence>
<dbReference type="GO" id="GO:0004497">
    <property type="term" value="F:monooxygenase activity"/>
    <property type="evidence" value="ECO:0007669"/>
    <property type="project" value="UniProtKB-ARBA"/>
</dbReference>
<evidence type="ECO:0000256" key="18">
    <source>
        <dbReference type="ARBA" id="ARBA00046982"/>
    </source>
</evidence>
<name>A0AAF0BR62_9ACTN</name>
<dbReference type="GO" id="GO:0170056">
    <property type="term" value="F:cholesterol 7-desaturase [NAD(P)H] activity"/>
    <property type="evidence" value="ECO:0007669"/>
    <property type="project" value="UniProtKB-EC"/>
</dbReference>
<dbReference type="RefSeq" id="WP_272735606.1">
    <property type="nucleotide sequence ID" value="NZ_CP116942.1"/>
</dbReference>
<keyword evidence="24" id="KW-1185">Reference proteome</keyword>
<evidence type="ECO:0000256" key="5">
    <source>
        <dbReference type="ARBA" id="ARBA00022714"/>
    </source>
</evidence>
<dbReference type="Pfam" id="PF19298">
    <property type="entry name" value="KshA_C"/>
    <property type="match status" value="1"/>
</dbReference>
<comment type="pathway">
    <text evidence="14">Steroid hormone biosynthesis; dafachronic acid biosynthesis.</text>
</comment>
<evidence type="ECO:0000256" key="17">
    <source>
        <dbReference type="ARBA" id="ARBA00030944"/>
    </source>
</evidence>
<comment type="cofactor">
    <cofactor evidence="1">
        <name>Fe cation</name>
        <dbReference type="ChEBI" id="CHEBI:24875"/>
    </cofactor>
</comment>
<dbReference type="PANTHER" id="PTHR21266">
    <property type="entry name" value="IRON-SULFUR DOMAIN CONTAINING PROTEIN"/>
    <property type="match status" value="1"/>
</dbReference>
<keyword evidence="10" id="KW-0408">Iron</keyword>
<evidence type="ECO:0000256" key="2">
    <source>
        <dbReference type="ARBA" id="ARBA00004370"/>
    </source>
</evidence>
<comment type="similarity">
    <text evidence="15">Belongs to the cholesterol 7-desaturase family.</text>
</comment>
<evidence type="ECO:0000256" key="12">
    <source>
        <dbReference type="ARBA" id="ARBA00023136"/>
    </source>
</evidence>
<evidence type="ECO:0000256" key="21">
    <source>
        <dbReference type="SAM" id="MobiDB-lite"/>
    </source>
</evidence>
<keyword evidence="13" id="KW-0443">Lipid metabolism</keyword>
<evidence type="ECO:0000256" key="3">
    <source>
        <dbReference type="ARBA" id="ARBA00004972"/>
    </source>
</evidence>
<dbReference type="Gene3D" id="2.102.10.10">
    <property type="entry name" value="Rieske [2Fe-2S] iron-sulphur domain"/>
    <property type="match status" value="1"/>
</dbReference>
<comment type="catalytic activity">
    <reaction evidence="20">
        <text>cholesterol + NADPH + O2 + H(+) = 7-dehydrocholesterol + NADP(+) + 2 H2O</text>
        <dbReference type="Rhea" id="RHEA:45024"/>
        <dbReference type="ChEBI" id="CHEBI:15377"/>
        <dbReference type="ChEBI" id="CHEBI:15378"/>
        <dbReference type="ChEBI" id="CHEBI:15379"/>
        <dbReference type="ChEBI" id="CHEBI:16113"/>
        <dbReference type="ChEBI" id="CHEBI:17759"/>
        <dbReference type="ChEBI" id="CHEBI:57783"/>
        <dbReference type="ChEBI" id="CHEBI:58349"/>
        <dbReference type="EC" id="1.14.19.21"/>
    </reaction>
    <physiologicalReaction direction="left-to-right" evidence="20">
        <dbReference type="Rhea" id="RHEA:45025"/>
    </physiologicalReaction>
</comment>
<dbReference type="InterPro" id="IPR036922">
    <property type="entry name" value="Rieske_2Fe-2S_sf"/>
</dbReference>
<dbReference type="AlphaFoldDB" id="A0AAF0BR62"/>
<reference evidence="23" key="1">
    <citation type="submission" date="2023-01" db="EMBL/GenBank/DDBJ databases">
        <title>The diversity of Class Acidimicrobiia in South China Sea sediment environments and the proposal of Iamia marina sp. nov., a novel species of the genus Iamia.</title>
        <authorList>
            <person name="He Y."/>
            <person name="Tian X."/>
        </authorList>
    </citation>
    <scope>NUCLEOTIDE SEQUENCE</scope>
    <source>
        <strain evidence="23">DSM 19957</strain>
    </source>
</reference>
<dbReference type="EC" id="1.14.19.21" evidence="16"/>
<dbReference type="GO" id="GO:0008203">
    <property type="term" value="P:cholesterol metabolic process"/>
    <property type="evidence" value="ECO:0007669"/>
    <property type="project" value="InterPro"/>
</dbReference>
<keyword evidence="8" id="KW-1133">Transmembrane helix</keyword>
<dbReference type="GO" id="GO:0016042">
    <property type="term" value="P:lipid catabolic process"/>
    <property type="evidence" value="ECO:0007669"/>
    <property type="project" value="UniProtKB-KW"/>
</dbReference>
<accession>A0AAF0BR62</accession>
<keyword evidence="6" id="KW-0479">Metal-binding</keyword>
<dbReference type="SUPFAM" id="SSF50022">
    <property type="entry name" value="ISP domain"/>
    <property type="match status" value="1"/>
</dbReference>
<keyword evidence="11" id="KW-0411">Iron-sulfur</keyword>
<comment type="subcellular location">
    <subcellularLocation>
        <location evidence="2">Membrane</location>
    </subcellularLocation>
</comment>
<dbReference type="Gene3D" id="3.90.380.10">
    <property type="entry name" value="Naphthalene 1,2-dioxygenase Alpha Subunit, Chain A, domain 1"/>
    <property type="match status" value="1"/>
</dbReference>
<dbReference type="InterPro" id="IPR045605">
    <property type="entry name" value="KshA-like_C"/>
</dbReference>
<evidence type="ECO:0000256" key="13">
    <source>
        <dbReference type="ARBA" id="ARBA00023221"/>
    </source>
</evidence>
<dbReference type="GO" id="GO:0016020">
    <property type="term" value="C:membrane"/>
    <property type="evidence" value="ECO:0007669"/>
    <property type="project" value="UniProtKB-SubCell"/>
</dbReference>
<proteinExistence type="inferred from homology"/>
<keyword evidence="12" id="KW-0472">Membrane</keyword>
<evidence type="ECO:0000313" key="24">
    <source>
        <dbReference type="Proteomes" id="UP001216390"/>
    </source>
</evidence>
<evidence type="ECO:0000256" key="16">
    <source>
        <dbReference type="ARBA" id="ARBA00026095"/>
    </source>
</evidence>
<evidence type="ECO:0000256" key="15">
    <source>
        <dbReference type="ARBA" id="ARBA00025729"/>
    </source>
</evidence>
<evidence type="ECO:0000313" key="23">
    <source>
        <dbReference type="EMBL" id="WCO66081.1"/>
    </source>
</evidence>
<evidence type="ECO:0000256" key="6">
    <source>
        <dbReference type="ARBA" id="ARBA00022723"/>
    </source>
</evidence>
<feature type="domain" description="Rieske" evidence="22">
    <location>
        <begin position="13"/>
        <end position="115"/>
    </location>
</feature>
<dbReference type="InterPro" id="IPR050584">
    <property type="entry name" value="Cholesterol_7-desaturase"/>
</dbReference>
<evidence type="ECO:0000256" key="8">
    <source>
        <dbReference type="ARBA" id="ARBA00022989"/>
    </source>
</evidence>
<dbReference type="EMBL" id="CP116942">
    <property type="protein sequence ID" value="WCO66081.1"/>
    <property type="molecule type" value="Genomic_DNA"/>
</dbReference>
<protein>
    <recommendedName>
        <fullName evidence="16">cholesterol 7-desaturase</fullName>
        <ecNumber evidence="16">1.14.19.21</ecNumber>
    </recommendedName>
    <alternativeName>
        <fullName evidence="17">Rieske-type oxygenase</fullName>
    </alternativeName>
</protein>
<comment type="catalytic activity">
    <reaction evidence="19">
        <text>cholesterol + NADH + O2 + H(+) = 7-dehydrocholesterol + NAD(+) + 2 H2O</text>
        <dbReference type="Rhea" id="RHEA:51644"/>
        <dbReference type="ChEBI" id="CHEBI:15377"/>
        <dbReference type="ChEBI" id="CHEBI:15378"/>
        <dbReference type="ChEBI" id="CHEBI:15379"/>
        <dbReference type="ChEBI" id="CHEBI:16113"/>
        <dbReference type="ChEBI" id="CHEBI:17759"/>
        <dbReference type="ChEBI" id="CHEBI:57540"/>
        <dbReference type="ChEBI" id="CHEBI:57945"/>
        <dbReference type="EC" id="1.14.19.21"/>
    </reaction>
    <physiologicalReaction direction="left-to-right" evidence="19">
        <dbReference type="Rhea" id="RHEA:51645"/>
    </physiologicalReaction>
</comment>
<keyword evidence="13" id="KW-0753">Steroid metabolism</keyword>
<dbReference type="PROSITE" id="PS51296">
    <property type="entry name" value="RIESKE"/>
    <property type="match status" value="1"/>
</dbReference>
<organism evidence="23 24">
    <name type="scientific">Iamia majanohamensis</name>
    <dbReference type="NCBI Taxonomy" id="467976"/>
    <lineage>
        <taxon>Bacteria</taxon>
        <taxon>Bacillati</taxon>
        <taxon>Actinomycetota</taxon>
        <taxon>Acidimicrobiia</taxon>
        <taxon>Acidimicrobiales</taxon>
        <taxon>Iamiaceae</taxon>
        <taxon>Iamia</taxon>
    </lineage>
</organism>
<dbReference type="InterPro" id="IPR017941">
    <property type="entry name" value="Rieske_2Fe-2S"/>
</dbReference>
<gene>
    <name evidence="23" type="ORF">PO878_16395</name>
</gene>
<dbReference type="KEGG" id="ima:PO878_16395"/>
<evidence type="ECO:0000256" key="9">
    <source>
        <dbReference type="ARBA" id="ARBA00023002"/>
    </source>
</evidence>
<keyword evidence="9" id="KW-0560">Oxidoreductase</keyword>
<dbReference type="Pfam" id="PF00355">
    <property type="entry name" value="Rieske"/>
    <property type="match status" value="1"/>
</dbReference>
<comment type="subunit">
    <text evidence="18">Homotrimer. The two-component system 3-ketosteroid-9-alpha-monooxygenase is composed of an oxygenase component KshA and a reductase component KshB.</text>
</comment>
<comment type="pathway">
    <text evidence="3">Hormone biosynthesis.</text>
</comment>
<evidence type="ECO:0000256" key="4">
    <source>
        <dbReference type="ARBA" id="ARBA00022692"/>
    </source>
</evidence>
<keyword evidence="5" id="KW-0001">2Fe-2S</keyword>
<sequence>MSRYPFPIPFGWFQVCEPDEVATGATKALFYFDRHLVAWRDEEAHLHVMDAFCPHLGAHLGHGGTVEGCEIQCPFHGWRFDDEGTNVDIPYSTRTNKRAKIRTYPTLEVNGKALVWFHPDPEVGPQWDIPALPELEGGEFHGPIRTRHTVMAHAQELGENAVDSAHFRYVHNTAEVPEITDYVTEGPVADMRSIQRFPTPRGVVDGKIESLGYGPGVSIVRFSGIVDTLLVSSTTPIDAESSETRFDFYTRSLGDAETTSNVAQAFVAEVDRQFLEDMPVWEHKAHLTRPALADTDGPFMAFRKWYQQFYAEGTAEGDERTLFPPPYWPEKMDETPAKATASARHGGS</sequence>
<dbReference type="GO" id="GO:0046872">
    <property type="term" value="F:metal ion binding"/>
    <property type="evidence" value="ECO:0007669"/>
    <property type="project" value="UniProtKB-KW"/>
</dbReference>
<evidence type="ECO:0000256" key="10">
    <source>
        <dbReference type="ARBA" id="ARBA00023004"/>
    </source>
</evidence>
<evidence type="ECO:0000256" key="20">
    <source>
        <dbReference type="ARBA" id="ARBA00049548"/>
    </source>
</evidence>
<dbReference type="Proteomes" id="UP001216390">
    <property type="component" value="Chromosome"/>
</dbReference>